<dbReference type="RefSeq" id="WP_138079156.1">
    <property type="nucleotide sequence ID" value="NZ_CP040004.1"/>
</dbReference>
<evidence type="ECO:0000313" key="1">
    <source>
        <dbReference type="EMBL" id="QCT42319.1"/>
    </source>
</evidence>
<accession>A0A4P9A3F5</accession>
<gene>
    <name evidence="1" type="ORF">FBF37_02460</name>
</gene>
<name>A0A4P9A3F5_9BACT</name>
<dbReference type="Gene3D" id="3.40.50.300">
    <property type="entry name" value="P-loop containing nucleotide triphosphate hydrolases"/>
    <property type="match status" value="1"/>
</dbReference>
<evidence type="ECO:0008006" key="3">
    <source>
        <dbReference type="Google" id="ProtNLM"/>
    </source>
</evidence>
<dbReference type="EMBL" id="CP040004">
    <property type="protein sequence ID" value="QCT42319.1"/>
    <property type="molecule type" value="Genomic_DNA"/>
</dbReference>
<reference evidence="1 2" key="1">
    <citation type="submission" date="2019-04" db="EMBL/GenBank/DDBJ databases">
        <title>Saccharibacteria TM7 genomes.</title>
        <authorList>
            <person name="Bor B."/>
            <person name="He X."/>
            <person name="Chen T."/>
            <person name="Dewhirst F.E."/>
        </authorList>
    </citation>
    <scope>NUCLEOTIDE SEQUENCE [LARGE SCALE GENOMIC DNA]</scope>
    <source>
        <strain evidence="1 2">BB001</strain>
    </source>
</reference>
<evidence type="ECO:0000313" key="2">
    <source>
        <dbReference type="Proteomes" id="UP000310639"/>
    </source>
</evidence>
<protein>
    <recommendedName>
        <fullName evidence="3">AAA family ATPase</fullName>
    </recommendedName>
</protein>
<dbReference type="Proteomes" id="UP000310639">
    <property type="component" value="Chromosome"/>
</dbReference>
<proteinExistence type="predicted"/>
<dbReference type="KEGG" id="nft:FBF37_02460"/>
<dbReference type="Pfam" id="PF13238">
    <property type="entry name" value="AAA_18"/>
    <property type="match status" value="1"/>
</dbReference>
<organism evidence="1 2">
    <name type="scientific">Candidatus Nanosynbacter featherlites</name>
    <dbReference type="NCBI Taxonomy" id="2572088"/>
    <lineage>
        <taxon>Bacteria</taxon>
        <taxon>Candidatus Saccharimonadota</taxon>
        <taxon>Candidatus Saccharimonadia</taxon>
        <taxon>Candidatus Nanosynbacterales</taxon>
        <taxon>Candidatus Nanosynbacteraceae</taxon>
        <taxon>Candidatus Nanosynbacter</taxon>
    </lineage>
</organism>
<dbReference type="InterPro" id="IPR027417">
    <property type="entry name" value="P-loop_NTPase"/>
</dbReference>
<keyword evidence="2" id="KW-1185">Reference proteome</keyword>
<dbReference type="AlphaFoldDB" id="A0A4P9A3F5"/>
<dbReference type="OrthoDB" id="1201990at2"/>
<sequence>MIIITGIPGSGKTTLVKRLVQDLGVRGVAQDAVKEFLADHLGGTYTDQQSSALGRVTRRAVLELGIEFEKLGEQIIIESALQTSAAEEILRHSPHRPILQIYVTCGLAEVKRRFYDRKRSGHRHSVHTDDLYDKLTEHEIRDKYRPLVADNITTVIVDSENLDYAALRDTVKDFLMNKAITKENEI</sequence>
<dbReference type="SUPFAM" id="SSF52540">
    <property type="entry name" value="P-loop containing nucleoside triphosphate hydrolases"/>
    <property type="match status" value="1"/>
</dbReference>